<gene>
    <name evidence="2" type="ORF">HHK36_009511</name>
</gene>
<comment type="caution">
    <text evidence="2">The sequence shown here is derived from an EMBL/GenBank/DDBJ whole genome shotgun (WGS) entry which is preliminary data.</text>
</comment>
<dbReference type="GO" id="GO:0045505">
    <property type="term" value="F:dynein intermediate chain binding"/>
    <property type="evidence" value="ECO:0007669"/>
    <property type="project" value="TreeGrafter"/>
</dbReference>
<evidence type="ECO:0000313" key="2">
    <source>
        <dbReference type="EMBL" id="KAF8404623.1"/>
    </source>
</evidence>
<dbReference type="Gene3D" id="3.30.740.10">
    <property type="entry name" value="Protein Inhibitor Of Neuronal Nitric Oxide Synthase"/>
    <property type="match status" value="1"/>
</dbReference>
<dbReference type="AlphaFoldDB" id="A0A835DIB3"/>
<sequence length="101" mass="10949">MSGRSSFCSPNIKLGEFLCNIGAKIVAIDMPPLMQNHTVSCARKAYVSQDKFISKALASTLKKELDEGIWTGVALYRGTSFGSFVTLCLRVFVLLNGSKVA</sequence>
<keyword evidence="1" id="KW-0243">Dynein</keyword>
<keyword evidence="1" id="KW-0493">Microtubule</keyword>
<comment type="subcellular location">
    <subcellularLocation>
        <location evidence="1">Cytoplasm</location>
        <location evidence="1">Cytoskeleton</location>
    </subcellularLocation>
</comment>
<reference evidence="2 3" key="1">
    <citation type="submission" date="2020-04" db="EMBL/GenBank/DDBJ databases">
        <title>Plant Genome Project.</title>
        <authorList>
            <person name="Zhang R.-G."/>
        </authorList>
    </citation>
    <scope>NUCLEOTIDE SEQUENCE [LARGE SCALE GENOMIC DNA]</scope>
    <source>
        <strain evidence="2">YNK0</strain>
        <tissue evidence="2">Leaf</tissue>
    </source>
</reference>
<protein>
    <recommendedName>
        <fullName evidence="1">Dynein light chain</fullName>
    </recommendedName>
</protein>
<dbReference type="SUPFAM" id="SSF54648">
    <property type="entry name" value="DLC"/>
    <property type="match status" value="1"/>
</dbReference>
<keyword evidence="1" id="KW-0505">Motor protein</keyword>
<dbReference type="OrthoDB" id="6506078at2759"/>
<keyword evidence="1" id="KW-0963">Cytoplasm</keyword>
<keyword evidence="1" id="KW-0206">Cytoskeleton</keyword>
<keyword evidence="3" id="KW-1185">Reference proteome</keyword>
<proteinExistence type="inferred from homology"/>
<evidence type="ECO:0000313" key="3">
    <source>
        <dbReference type="Proteomes" id="UP000655225"/>
    </source>
</evidence>
<accession>A0A835DIB3</accession>
<dbReference type="PANTHER" id="PTHR11886">
    <property type="entry name" value="DYNEIN LIGHT CHAIN"/>
    <property type="match status" value="1"/>
</dbReference>
<evidence type="ECO:0000256" key="1">
    <source>
        <dbReference type="RuleBase" id="RU365010"/>
    </source>
</evidence>
<dbReference type="Proteomes" id="UP000655225">
    <property type="component" value="Unassembled WGS sequence"/>
</dbReference>
<name>A0A835DIB3_TETSI</name>
<dbReference type="PANTHER" id="PTHR11886:SF80">
    <property type="entry name" value="OS01G0555600 PROTEIN"/>
    <property type="match status" value="1"/>
</dbReference>
<comment type="similarity">
    <text evidence="1">Belongs to the dynein light chain family.</text>
</comment>
<dbReference type="EMBL" id="JABCRI010000006">
    <property type="protein sequence ID" value="KAF8404623.1"/>
    <property type="molecule type" value="Genomic_DNA"/>
</dbReference>
<dbReference type="GO" id="GO:0007017">
    <property type="term" value="P:microtubule-based process"/>
    <property type="evidence" value="ECO:0007669"/>
    <property type="project" value="InterPro"/>
</dbReference>
<dbReference type="GO" id="GO:0005868">
    <property type="term" value="C:cytoplasmic dynein complex"/>
    <property type="evidence" value="ECO:0007669"/>
    <property type="project" value="TreeGrafter"/>
</dbReference>
<dbReference type="InterPro" id="IPR037177">
    <property type="entry name" value="DLC_sf"/>
</dbReference>
<organism evidence="2 3">
    <name type="scientific">Tetracentron sinense</name>
    <name type="common">Spur-leaf</name>
    <dbReference type="NCBI Taxonomy" id="13715"/>
    <lineage>
        <taxon>Eukaryota</taxon>
        <taxon>Viridiplantae</taxon>
        <taxon>Streptophyta</taxon>
        <taxon>Embryophyta</taxon>
        <taxon>Tracheophyta</taxon>
        <taxon>Spermatophyta</taxon>
        <taxon>Magnoliopsida</taxon>
        <taxon>Trochodendrales</taxon>
        <taxon>Trochodendraceae</taxon>
        <taxon>Tetracentron</taxon>
    </lineage>
</organism>
<dbReference type="GO" id="GO:0005874">
    <property type="term" value="C:microtubule"/>
    <property type="evidence" value="ECO:0007669"/>
    <property type="project" value="UniProtKB-KW"/>
</dbReference>
<dbReference type="Pfam" id="PF01221">
    <property type="entry name" value="Dynein_light"/>
    <property type="match status" value="1"/>
</dbReference>
<dbReference type="InterPro" id="IPR001372">
    <property type="entry name" value="Dynein_light_chain_typ-1/2"/>
</dbReference>